<feature type="transmembrane region" description="Helical" evidence="6">
    <location>
        <begin position="236"/>
        <end position="256"/>
    </location>
</feature>
<dbReference type="AlphaFoldDB" id="A0AAE0ITD4"/>
<feature type="transmembrane region" description="Helical" evidence="6">
    <location>
        <begin position="43"/>
        <end position="64"/>
    </location>
</feature>
<proteinExistence type="predicted"/>
<evidence type="ECO:0000313" key="8">
    <source>
        <dbReference type="EMBL" id="KAK3330670.1"/>
    </source>
</evidence>
<dbReference type="InterPro" id="IPR011701">
    <property type="entry name" value="MFS"/>
</dbReference>
<reference evidence="8" key="1">
    <citation type="journal article" date="2023" name="Mol. Phylogenet. Evol.">
        <title>Genome-scale phylogeny and comparative genomics of the fungal order Sordariales.</title>
        <authorList>
            <person name="Hensen N."/>
            <person name="Bonometti L."/>
            <person name="Westerberg I."/>
            <person name="Brannstrom I.O."/>
            <person name="Guillou S."/>
            <person name="Cros-Aarteil S."/>
            <person name="Calhoun S."/>
            <person name="Haridas S."/>
            <person name="Kuo A."/>
            <person name="Mondo S."/>
            <person name="Pangilinan J."/>
            <person name="Riley R."/>
            <person name="LaButti K."/>
            <person name="Andreopoulos B."/>
            <person name="Lipzen A."/>
            <person name="Chen C."/>
            <person name="Yan M."/>
            <person name="Daum C."/>
            <person name="Ng V."/>
            <person name="Clum A."/>
            <person name="Steindorff A."/>
            <person name="Ohm R.A."/>
            <person name="Martin F."/>
            <person name="Silar P."/>
            <person name="Natvig D.O."/>
            <person name="Lalanne C."/>
            <person name="Gautier V."/>
            <person name="Ament-Velasquez S.L."/>
            <person name="Kruys A."/>
            <person name="Hutchinson M.I."/>
            <person name="Powell A.J."/>
            <person name="Barry K."/>
            <person name="Miller A.N."/>
            <person name="Grigoriev I.V."/>
            <person name="Debuchy R."/>
            <person name="Gladieux P."/>
            <person name="Hiltunen Thoren M."/>
            <person name="Johannesson H."/>
        </authorList>
    </citation>
    <scope>NUCLEOTIDE SEQUENCE</scope>
    <source>
        <strain evidence="8">CBS 118394</strain>
    </source>
</reference>
<dbReference type="InterPro" id="IPR036259">
    <property type="entry name" value="MFS_trans_sf"/>
</dbReference>
<evidence type="ECO:0000313" key="9">
    <source>
        <dbReference type="Proteomes" id="UP001283341"/>
    </source>
</evidence>
<feature type="transmembrane region" description="Helical" evidence="6">
    <location>
        <begin position="145"/>
        <end position="164"/>
    </location>
</feature>
<evidence type="ECO:0000256" key="3">
    <source>
        <dbReference type="ARBA" id="ARBA00022989"/>
    </source>
</evidence>
<name>A0AAE0ITD4_9PEZI</name>
<feature type="transmembrane region" description="Helical" evidence="6">
    <location>
        <begin position="170"/>
        <end position="196"/>
    </location>
</feature>
<feature type="domain" description="Major facilitator superfamily (MFS) profile" evidence="7">
    <location>
        <begin position="47"/>
        <end position="514"/>
    </location>
</feature>
<comment type="caution">
    <text evidence="8">The sequence shown here is derived from an EMBL/GenBank/DDBJ whole genome shotgun (WGS) entry which is preliminary data.</text>
</comment>
<organism evidence="8 9">
    <name type="scientific">Apodospora peruviana</name>
    <dbReference type="NCBI Taxonomy" id="516989"/>
    <lineage>
        <taxon>Eukaryota</taxon>
        <taxon>Fungi</taxon>
        <taxon>Dikarya</taxon>
        <taxon>Ascomycota</taxon>
        <taxon>Pezizomycotina</taxon>
        <taxon>Sordariomycetes</taxon>
        <taxon>Sordariomycetidae</taxon>
        <taxon>Sordariales</taxon>
        <taxon>Lasiosphaeriaceae</taxon>
        <taxon>Apodospora</taxon>
    </lineage>
</organism>
<dbReference type="GO" id="GO:0022857">
    <property type="term" value="F:transmembrane transporter activity"/>
    <property type="evidence" value="ECO:0007669"/>
    <property type="project" value="InterPro"/>
</dbReference>
<feature type="transmembrane region" description="Helical" evidence="6">
    <location>
        <begin position="454"/>
        <end position="474"/>
    </location>
</feature>
<keyword evidence="3 6" id="KW-1133">Transmembrane helix</keyword>
<comment type="subcellular location">
    <subcellularLocation>
        <location evidence="1">Membrane</location>
        <topology evidence="1">Multi-pass membrane protein</topology>
    </subcellularLocation>
</comment>
<evidence type="ECO:0000256" key="5">
    <source>
        <dbReference type="SAM" id="MobiDB-lite"/>
    </source>
</evidence>
<dbReference type="PANTHER" id="PTHR23507:SF1">
    <property type="entry name" value="FI18259P1-RELATED"/>
    <property type="match status" value="1"/>
</dbReference>
<keyword evidence="2 6" id="KW-0812">Transmembrane</keyword>
<reference evidence="8" key="2">
    <citation type="submission" date="2023-06" db="EMBL/GenBank/DDBJ databases">
        <authorList>
            <consortium name="Lawrence Berkeley National Laboratory"/>
            <person name="Haridas S."/>
            <person name="Hensen N."/>
            <person name="Bonometti L."/>
            <person name="Westerberg I."/>
            <person name="Brannstrom I.O."/>
            <person name="Guillou S."/>
            <person name="Cros-Aarteil S."/>
            <person name="Calhoun S."/>
            <person name="Kuo A."/>
            <person name="Mondo S."/>
            <person name="Pangilinan J."/>
            <person name="Riley R."/>
            <person name="Labutti K."/>
            <person name="Andreopoulos B."/>
            <person name="Lipzen A."/>
            <person name="Chen C."/>
            <person name="Yanf M."/>
            <person name="Daum C."/>
            <person name="Ng V."/>
            <person name="Clum A."/>
            <person name="Steindorff A."/>
            <person name="Ohm R."/>
            <person name="Martin F."/>
            <person name="Silar P."/>
            <person name="Natvig D."/>
            <person name="Lalanne C."/>
            <person name="Gautier V."/>
            <person name="Ament-Velasquez S.L."/>
            <person name="Kruys A."/>
            <person name="Hutchinson M.I."/>
            <person name="Powell A.J."/>
            <person name="Barry K."/>
            <person name="Miller A.N."/>
            <person name="Grigoriev I.V."/>
            <person name="Debuchy R."/>
            <person name="Gladieux P."/>
            <person name="Thoren M.H."/>
            <person name="Johannesson H."/>
        </authorList>
    </citation>
    <scope>NUCLEOTIDE SEQUENCE</scope>
    <source>
        <strain evidence="8">CBS 118394</strain>
    </source>
</reference>
<dbReference type="Gene3D" id="1.20.1250.20">
    <property type="entry name" value="MFS general substrate transporter like domains"/>
    <property type="match status" value="1"/>
</dbReference>
<feature type="transmembrane region" description="Helical" evidence="6">
    <location>
        <begin position="395"/>
        <end position="415"/>
    </location>
</feature>
<keyword evidence="4 6" id="KW-0472">Membrane</keyword>
<feature type="region of interest" description="Disordered" evidence="5">
    <location>
        <begin position="1"/>
        <end position="32"/>
    </location>
</feature>
<accession>A0AAE0ITD4</accession>
<feature type="transmembrane region" description="Helical" evidence="6">
    <location>
        <begin position="321"/>
        <end position="338"/>
    </location>
</feature>
<evidence type="ECO:0000256" key="2">
    <source>
        <dbReference type="ARBA" id="ARBA00022692"/>
    </source>
</evidence>
<feature type="transmembrane region" description="Helical" evidence="6">
    <location>
        <begin position="358"/>
        <end position="383"/>
    </location>
</feature>
<dbReference type="PROSITE" id="PS50850">
    <property type="entry name" value="MFS"/>
    <property type="match status" value="1"/>
</dbReference>
<evidence type="ECO:0000259" key="7">
    <source>
        <dbReference type="PROSITE" id="PS50850"/>
    </source>
</evidence>
<dbReference type="SUPFAM" id="SSF103473">
    <property type="entry name" value="MFS general substrate transporter"/>
    <property type="match status" value="1"/>
</dbReference>
<feature type="transmembrane region" description="Helical" evidence="6">
    <location>
        <begin position="114"/>
        <end position="133"/>
    </location>
</feature>
<gene>
    <name evidence="8" type="ORF">B0H66DRAFT_71636</name>
</gene>
<dbReference type="InterPro" id="IPR020846">
    <property type="entry name" value="MFS_dom"/>
</dbReference>
<dbReference type="GO" id="GO:0016020">
    <property type="term" value="C:membrane"/>
    <property type="evidence" value="ECO:0007669"/>
    <property type="project" value="UniProtKB-SubCell"/>
</dbReference>
<protein>
    <submittedName>
        <fullName evidence="8">Major facilitator superfamily domain-containing protein</fullName>
    </submittedName>
</protein>
<evidence type="ECO:0000256" key="4">
    <source>
        <dbReference type="ARBA" id="ARBA00023136"/>
    </source>
</evidence>
<dbReference type="PANTHER" id="PTHR23507">
    <property type="entry name" value="ZGC:174356"/>
    <property type="match status" value="1"/>
</dbReference>
<dbReference type="Proteomes" id="UP001283341">
    <property type="component" value="Unassembled WGS sequence"/>
</dbReference>
<dbReference type="EMBL" id="JAUEDM010000001">
    <property type="protein sequence ID" value="KAK3330670.1"/>
    <property type="molecule type" value="Genomic_DNA"/>
</dbReference>
<feature type="transmembrane region" description="Helical" evidence="6">
    <location>
        <begin position="208"/>
        <end position="230"/>
    </location>
</feature>
<keyword evidence="9" id="KW-1185">Reference proteome</keyword>
<sequence>MARHSSDDGDTDFDGARLEEAPLLPTTTTSVEDKELEAERRRLRLTVIVIAAVVLFLLELGIGVSTPAMNSIMEKIICRQVHPEIAVGVPHGSPVPDKCKDTAVQGYLVMLRGWTATFESIPGFLGSVAYGIVSDKWGRKPVLSLAIFGLNLNWIATYAIFIFSDIVPLWWIWFAQLLMLVGGGGMVATAMLYTILADVVPVEDRSTVFFQVSATFLASQTMSAPLSGYLMLYGDWLPLLVGLALLIIGNILIFLLPETVHLHRKQKQGRRGLARQEDDDSTESELAEVEDPKVSLFHEIREKARGGLAEVGQFILGNKNIVFLMLSMVFVVLGRLAQEFLLQYATKRYHWSWSEASFMMTITGVTSMVTLLGLLPAASWFCVSYLGLPGTVKDLWLARLSGIIMILGCLIIASARDGRVLSLGLVFWAMGSGLAALIRAILNALVEEHHTGILNSLIGFTETVGVMVAAPVLASSLRKGIQLGGGWIGLPFFIAALFATVVTAVAWTYRVPRRARQGSLEP</sequence>
<dbReference type="Pfam" id="PF07690">
    <property type="entry name" value="MFS_1"/>
    <property type="match status" value="1"/>
</dbReference>
<evidence type="ECO:0000256" key="1">
    <source>
        <dbReference type="ARBA" id="ARBA00004141"/>
    </source>
</evidence>
<evidence type="ECO:0000256" key="6">
    <source>
        <dbReference type="SAM" id="Phobius"/>
    </source>
</evidence>
<feature type="transmembrane region" description="Helical" evidence="6">
    <location>
        <begin position="421"/>
        <end position="442"/>
    </location>
</feature>
<feature type="transmembrane region" description="Helical" evidence="6">
    <location>
        <begin position="486"/>
        <end position="509"/>
    </location>
</feature>